<dbReference type="PANTHER" id="PTHR48050:SF13">
    <property type="entry name" value="STEROL 3-BETA-GLUCOSYLTRANSFERASE UGT80A2"/>
    <property type="match status" value="1"/>
</dbReference>
<evidence type="ECO:0000259" key="2">
    <source>
        <dbReference type="Pfam" id="PF06722"/>
    </source>
</evidence>
<sequence length="409" mass="43428">MRVAVLAMGSRGDIQPCVALAQEFGARGHEVTLVAPERYERLAVGRYERPGVRFAALGVDPVAIVESEEGQAWLRSGPLGFVRGLRAVVEPLAATLLTEVDAACADAELVLAPALGSFGRHLHERYGMPYGILQFQPSEPTGEFPNPLIPRRTLGRIGNRASYAAVERLGWLMLAPMVNRLRGQVLGLRPLRGSPFAADRRDRVPVLCGVSPLVVPRPYDWPDYVHLTGYWCLSPDPGSSLPSDLAGFLDDGPPPVYVGFGSMVPDEPEAVAEQVVAAVRLAGVRAVVQGLPVAASADVCPVGEVTHEVLFPRMAAVVHHGGAGTTAAGLAAGVPNVVCPFFSDQPFWGRRVAVLGAGPPPLPIRALSGRSLAARLRAVPEYNDKAAQLGKLLKVERGVKNAVDLIEGS</sequence>
<organism evidence="3 4">
    <name type="scientific">Nonomuraea guangzhouensis</name>
    <dbReference type="NCBI Taxonomy" id="1291555"/>
    <lineage>
        <taxon>Bacteria</taxon>
        <taxon>Bacillati</taxon>
        <taxon>Actinomycetota</taxon>
        <taxon>Actinomycetes</taxon>
        <taxon>Streptosporangiales</taxon>
        <taxon>Streptosporangiaceae</taxon>
        <taxon>Nonomuraea</taxon>
    </lineage>
</organism>
<protein>
    <submittedName>
        <fullName evidence="3">Glycosyltransferase</fullName>
    </submittedName>
</protein>
<keyword evidence="4" id="KW-1185">Reference proteome</keyword>
<dbReference type="InterPro" id="IPR002213">
    <property type="entry name" value="UDP_glucos_trans"/>
</dbReference>
<name>A0ABW4G605_9ACTN</name>
<dbReference type="Proteomes" id="UP001597097">
    <property type="component" value="Unassembled WGS sequence"/>
</dbReference>
<evidence type="ECO:0000259" key="1">
    <source>
        <dbReference type="Pfam" id="PF03033"/>
    </source>
</evidence>
<dbReference type="Pfam" id="PF03033">
    <property type="entry name" value="Glyco_transf_28"/>
    <property type="match status" value="1"/>
</dbReference>
<accession>A0ABW4G605</accession>
<feature type="domain" description="Erythromycin biosynthesis protein CIII-like C-terminal" evidence="2">
    <location>
        <begin position="298"/>
        <end position="374"/>
    </location>
</feature>
<evidence type="ECO:0000313" key="3">
    <source>
        <dbReference type="EMBL" id="MFD1536842.1"/>
    </source>
</evidence>
<dbReference type="Pfam" id="PF06722">
    <property type="entry name" value="EryCIII-like_C"/>
    <property type="match status" value="1"/>
</dbReference>
<dbReference type="InterPro" id="IPR010610">
    <property type="entry name" value="EryCIII-like_C"/>
</dbReference>
<dbReference type="RefSeq" id="WP_219527797.1">
    <property type="nucleotide sequence ID" value="NZ_JAHKRM010000003.1"/>
</dbReference>
<gene>
    <name evidence="3" type="ORF">ACFSJ0_07350</name>
</gene>
<comment type="caution">
    <text evidence="3">The sequence shown here is derived from an EMBL/GenBank/DDBJ whole genome shotgun (WGS) entry which is preliminary data.</text>
</comment>
<dbReference type="InterPro" id="IPR004276">
    <property type="entry name" value="GlycoTrans_28_N"/>
</dbReference>
<proteinExistence type="predicted"/>
<evidence type="ECO:0000313" key="4">
    <source>
        <dbReference type="Proteomes" id="UP001597097"/>
    </source>
</evidence>
<dbReference type="CDD" id="cd03784">
    <property type="entry name" value="GT1_Gtf-like"/>
    <property type="match status" value="1"/>
</dbReference>
<dbReference type="PANTHER" id="PTHR48050">
    <property type="entry name" value="STEROL 3-BETA-GLUCOSYLTRANSFERASE"/>
    <property type="match status" value="1"/>
</dbReference>
<dbReference type="EMBL" id="JBHUCM010000007">
    <property type="protein sequence ID" value="MFD1536842.1"/>
    <property type="molecule type" value="Genomic_DNA"/>
</dbReference>
<feature type="domain" description="Glycosyltransferase family 28 N-terminal" evidence="1">
    <location>
        <begin position="3"/>
        <end position="140"/>
    </location>
</feature>
<reference evidence="4" key="1">
    <citation type="journal article" date="2019" name="Int. J. Syst. Evol. Microbiol.">
        <title>The Global Catalogue of Microorganisms (GCM) 10K type strain sequencing project: providing services to taxonomists for standard genome sequencing and annotation.</title>
        <authorList>
            <consortium name="The Broad Institute Genomics Platform"/>
            <consortium name="The Broad Institute Genome Sequencing Center for Infectious Disease"/>
            <person name="Wu L."/>
            <person name="Ma J."/>
        </authorList>
    </citation>
    <scope>NUCLEOTIDE SEQUENCE [LARGE SCALE GENOMIC DNA]</scope>
    <source>
        <strain evidence="4">CGMCC 1.15399</strain>
    </source>
</reference>
<dbReference type="InterPro" id="IPR050426">
    <property type="entry name" value="Glycosyltransferase_28"/>
</dbReference>